<comment type="caution">
    <text evidence="2">The sequence shown here is derived from an EMBL/GenBank/DDBJ whole genome shotgun (WGS) entry which is preliminary data.</text>
</comment>
<gene>
    <name evidence="2" type="ORF">ACFOUO_10860</name>
</gene>
<proteinExistence type="predicted"/>
<dbReference type="Proteomes" id="UP001595843">
    <property type="component" value="Unassembled WGS sequence"/>
</dbReference>
<dbReference type="EMBL" id="JBHSAP010000015">
    <property type="protein sequence ID" value="MFC4077298.1"/>
    <property type="molecule type" value="Genomic_DNA"/>
</dbReference>
<dbReference type="CDD" id="cd02440">
    <property type="entry name" value="AdoMet_MTases"/>
    <property type="match status" value="1"/>
</dbReference>
<dbReference type="GO" id="GO:0032259">
    <property type="term" value="P:methylation"/>
    <property type="evidence" value="ECO:0007669"/>
    <property type="project" value="UniProtKB-KW"/>
</dbReference>
<dbReference type="EC" id="2.1.1.-" evidence="2"/>
<name>A0ABV8JFQ3_9BACL</name>
<keyword evidence="3" id="KW-1185">Reference proteome</keyword>
<organism evidence="2 3">
    <name type="scientific">Salinithrix halophila</name>
    <dbReference type="NCBI Taxonomy" id="1485204"/>
    <lineage>
        <taxon>Bacteria</taxon>
        <taxon>Bacillati</taxon>
        <taxon>Bacillota</taxon>
        <taxon>Bacilli</taxon>
        <taxon>Bacillales</taxon>
        <taxon>Thermoactinomycetaceae</taxon>
        <taxon>Salinithrix</taxon>
    </lineage>
</organism>
<dbReference type="InterPro" id="IPR050508">
    <property type="entry name" value="Methyltransf_Superfamily"/>
</dbReference>
<dbReference type="PANTHER" id="PTHR42912">
    <property type="entry name" value="METHYLTRANSFERASE"/>
    <property type="match status" value="1"/>
</dbReference>
<dbReference type="SUPFAM" id="SSF53335">
    <property type="entry name" value="S-adenosyl-L-methionine-dependent methyltransferases"/>
    <property type="match status" value="1"/>
</dbReference>
<evidence type="ECO:0000313" key="3">
    <source>
        <dbReference type="Proteomes" id="UP001595843"/>
    </source>
</evidence>
<dbReference type="Gene3D" id="3.40.50.150">
    <property type="entry name" value="Vaccinia Virus protein VP39"/>
    <property type="match status" value="1"/>
</dbReference>
<dbReference type="Pfam" id="PF08241">
    <property type="entry name" value="Methyltransf_11"/>
    <property type="match status" value="1"/>
</dbReference>
<keyword evidence="2" id="KW-0808">Transferase</keyword>
<protein>
    <submittedName>
        <fullName evidence="2">Class I SAM-dependent methyltransferase</fullName>
        <ecNumber evidence="2">2.1.1.-</ecNumber>
    </submittedName>
</protein>
<sequence>MKNEQNRLIYRRWAPFYDQVIGRWSGLNRARRRSISLAHLHPGERVLFVGVGTGLDLPLLSVDLEVTGVDLSSSMLERAHLRGGKHPSLRLLKMNAETLAFPDGSFDVAFLHLILSVVEQPQQALSEAIRVLRPEGRCLILDKFTPVHQRPSKLRRFLNLWTTRLGTDIERSWEPWIEGLPVEEKYVESAWLRGSYQIICLRKKPQG</sequence>
<evidence type="ECO:0000259" key="1">
    <source>
        <dbReference type="Pfam" id="PF08241"/>
    </source>
</evidence>
<dbReference type="RefSeq" id="WP_380705070.1">
    <property type="nucleotide sequence ID" value="NZ_JBHSAP010000015.1"/>
</dbReference>
<reference evidence="3" key="1">
    <citation type="journal article" date="2019" name="Int. J. Syst. Evol. Microbiol.">
        <title>The Global Catalogue of Microorganisms (GCM) 10K type strain sequencing project: providing services to taxonomists for standard genome sequencing and annotation.</title>
        <authorList>
            <consortium name="The Broad Institute Genomics Platform"/>
            <consortium name="The Broad Institute Genome Sequencing Center for Infectious Disease"/>
            <person name="Wu L."/>
            <person name="Ma J."/>
        </authorList>
    </citation>
    <scope>NUCLEOTIDE SEQUENCE [LARGE SCALE GENOMIC DNA]</scope>
    <source>
        <strain evidence="3">IBRC-M 10813</strain>
    </source>
</reference>
<feature type="domain" description="Methyltransferase type 11" evidence="1">
    <location>
        <begin position="49"/>
        <end position="140"/>
    </location>
</feature>
<dbReference type="InterPro" id="IPR013216">
    <property type="entry name" value="Methyltransf_11"/>
</dbReference>
<keyword evidence="2" id="KW-0489">Methyltransferase</keyword>
<dbReference type="InterPro" id="IPR029063">
    <property type="entry name" value="SAM-dependent_MTases_sf"/>
</dbReference>
<dbReference type="GO" id="GO:0008168">
    <property type="term" value="F:methyltransferase activity"/>
    <property type="evidence" value="ECO:0007669"/>
    <property type="project" value="UniProtKB-KW"/>
</dbReference>
<evidence type="ECO:0000313" key="2">
    <source>
        <dbReference type="EMBL" id="MFC4077298.1"/>
    </source>
</evidence>
<accession>A0ABV8JFQ3</accession>